<reference evidence="2" key="1">
    <citation type="journal article" date="2010" name="Nat. Biotechnol.">
        <title>Draft genome sequence of the oilseed species Ricinus communis.</title>
        <authorList>
            <person name="Chan A.P."/>
            <person name="Crabtree J."/>
            <person name="Zhao Q."/>
            <person name="Lorenzi H."/>
            <person name="Orvis J."/>
            <person name="Puiu D."/>
            <person name="Melake-Berhan A."/>
            <person name="Jones K.M."/>
            <person name="Redman J."/>
            <person name="Chen G."/>
            <person name="Cahoon E.B."/>
            <person name="Gedil M."/>
            <person name="Stanke M."/>
            <person name="Haas B.J."/>
            <person name="Wortman J.R."/>
            <person name="Fraser-Liggett C.M."/>
            <person name="Ravel J."/>
            <person name="Rabinowicz P.D."/>
        </authorList>
    </citation>
    <scope>NUCLEOTIDE SEQUENCE [LARGE SCALE GENOMIC DNA]</scope>
    <source>
        <strain evidence="2">cv. Hale</strain>
    </source>
</reference>
<dbReference type="InterPro" id="IPR051850">
    <property type="entry name" value="Polysacch_Lyase_4"/>
</dbReference>
<dbReference type="GO" id="GO:0030246">
    <property type="term" value="F:carbohydrate binding"/>
    <property type="evidence" value="ECO:0007669"/>
    <property type="project" value="InterPro"/>
</dbReference>
<dbReference type="STRING" id="3988.B9T7R8"/>
<organism evidence="1 2">
    <name type="scientific">Ricinus communis</name>
    <name type="common">Castor bean</name>
    <dbReference type="NCBI Taxonomy" id="3988"/>
    <lineage>
        <taxon>Eukaryota</taxon>
        <taxon>Viridiplantae</taxon>
        <taxon>Streptophyta</taxon>
        <taxon>Embryophyta</taxon>
        <taxon>Tracheophyta</taxon>
        <taxon>Spermatophyta</taxon>
        <taxon>Magnoliopsida</taxon>
        <taxon>eudicotyledons</taxon>
        <taxon>Gunneridae</taxon>
        <taxon>Pentapetalae</taxon>
        <taxon>rosids</taxon>
        <taxon>fabids</taxon>
        <taxon>Malpighiales</taxon>
        <taxon>Euphorbiaceae</taxon>
        <taxon>Acalyphoideae</taxon>
        <taxon>Acalypheae</taxon>
        <taxon>Ricinus</taxon>
    </lineage>
</organism>
<dbReference type="InterPro" id="IPR011013">
    <property type="entry name" value="Gal_mutarotase_sf_dom"/>
</dbReference>
<dbReference type="AlphaFoldDB" id="B9T7R8"/>
<keyword evidence="2" id="KW-1185">Reference proteome</keyword>
<evidence type="ECO:0000313" key="2">
    <source>
        <dbReference type="Proteomes" id="UP000008311"/>
    </source>
</evidence>
<proteinExistence type="predicted"/>
<dbReference type="Pfam" id="PF06045">
    <property type="entry name" value="Rhamnogal_lyase"/>
    <property type="match status" value="1"/>
</dbReference>
<dbReference type="GO" id="GO:0003824">
    <property type="term" value="F:catalytic activity"/>
    <property type="evidence" value="ECO:0007669"/>
    <property type="project" value="InterPro"/>
</dbReference>
<accession>B9T7R8</accession>
<dbReference type="InParanoid" id="B9T7R8"/>
<dbReference type="PANTHER" id="PTHR32018">
    <property type="entry name" value="RHAMNOGALACTURONATE LYASE FAMILY PROTEIN"/>
    <property type="match status" value="1"/>
</dbReference>
<evidence type="ECO:0000313" key="1">
    <source>
        <dbReference type="EMBL" id="EEF28098.1"/>
    </source>
</evidence>
<dbReference type="PANTHER" id="PTHR32018:SF6">
    <property type="entry name" value="RHAMNOGALACTURONAN ENDOLYASE"/>
    <property type="match status" value="1"/>
</dbReference>
<dbReference type="GO" id="GO:0005975">
    <property type="term" value="P:carbohydrate metabolic process"/>
    <property type="evidence" value="ECO:0007669"/>
    <property type="project" value="InterPro"/>
</dbReference>
<dbReference type="InterPro" id="IPR010325">
    <property type="entry name" value="Rhamnogal_lyase"/>
</dbReference>
<protein>
    <submittedName>
        <fullName evidence="1">Uncharacterized protein</fullName>
    </submittedName>
</protein>
<gene>
    <name evidence="1" type="ORF">RCOM_0367010</name>
</gene>
<dbReference type="Proteomes" id="UP000008311">
    <property type="component" value="Unassembled WGS sequence"/>
</dbReference>
<dbReference type="Gene3D" id="2.70.98.10">
    <property type="match status" value="1"/>
</dbReference>
<dbReference type="EMBL" id="EQ974809">
    <property type="protein sequence ID" value="EEF28098.1"/>
    <property type="molecule type" value="Genomic_DNA"/>
</dbReference>
<dbReference type="InterPro" id="IPR014718">
    <property type="entry name" value="GH-type_carb-bd"/>
</dbReference>
<sequence>MRRFNYMVISDDKHRIMPTLQDRQNGQPLAYPEAVLLTHPKNSRLTGEVDDKYQYAMELKDSKVHGWIANDPPVGFWMIRPSDEFCSGGPTRQDLTSHTGPVVLSLLMLVR</sequence>
<dbReference type="eggNOG" id="ENOG502QQM5">
    <property type="taxonomic scope" value="Eukaryota"/>
</dbReference>
<dbReference type="SUPFAM" id="SSF74650">
    <property type="entry name" value="Galactose mutarotase-like"/>
    <property type="match status" value="1"/>
</dbReference>
<name>B9T7R8_RICCO</name>